<sequence length="184" mass="21274">MYKGYEAKHMFMAAAIGILFLSPILLLLIPSFVANSIHHTDSWFVIVPGKSYAVYALGFLFLFLAALIPFLLDVRKKSILISVIFFLLSSTSFVIASQAYTSLSDQSISYNYLLSNEPYTYSWDEIDQIVYYEIPREEGFSIYEFHFYDGNRIEITENGIIWGLRGQIRNRLEIANKFVEYVVR</sequence>
<dbReference type="RefSeq" id="WP_155668007.1">
    <property type="nucleotide sequence ID" value="NZ_WOCA01000003.1"/>
</dbReference>
<keyword evidence="1" id="KW-1133">Transmembrane helix</keyword>
<evidence type="ECO:0000313" key="2">
    <source>
        <dbReference type="EMBL" id="MUK88021.1"/>
    </source>
</evidence>
<dbReference type="Proteomes" id="UP000469125">
    <property type="component" value="Unassembled WGS sequence"/>
</dbReference>
<keyword evidence="3" id="KW-1185">Reference proteome</keyword>
<evidence type="ECO:0000256" key="1">
    <source>
        <dbReference type="SAM" id="Phobius"/>
    </source>
</evidence>
<feature type="transmembrane region" description="Helical" evidence="1">
    <location>
        <begin position="52"/>
        <end position="72"/>
    </location>
</feature>
<keyword evidence="1" id="KW-0472">Membrane</keyword>
<proteinExistence type="predicted"/>
<name>A0A6N8FFN7_9BACI</name>
<accession>A0A6N8FFN7</accession>
<dbReference type="AlphaFoldDB" id="A0A6N8FFN7"/>
<keyword evidence="1" id="KW-0812">Transmembrane</keyword>
<reference evidence="2 3" key="1">
    <citation type="submission" date="2019-11" db="EMBL/GenBank/DDBJ databases">
        <authorList>
            <person name="Li X."/>
        </authorList>
    </citation>
    <scope>NUCLEOTIDE SEQUENCE [LARGE SCALE GENOMIC DNA]</scope>
    <source>
        <strain evidence="2 3">L9</strain>
    </source>
</reference>
<feature type="transmembrane region" description="Helical" evidence="1">
    <location>
        <begin position="79"/>
        <end position="100"/>
    </location>
</feature>
<gene>
    <name evidence="2" type="ORF">GMD78_06360</name>
</gene>
<protein>
    <submittedName>
        <fullName evidence="2">Uncharacterized protein</fullName>
    </submittedName>
</protein>
<evidence type="ECO:0000313" key="3">
    <source>
        <dbReference type="Proteomes" id="UP000469125"/>
    </source>
</evidence>
<organism evidence="2 3">
    <name type="scientific">Ornithinibacillus caprae</name>
    <dbReference type="NCBI Taxonomy" id="2678566"/>
    <lineage>
        <taxon>Bacteria</taxon>
        <taxon>Bacillati</taxon>
        <taxon>Bacillota</taxon>
        <taxon>Bacilli</taxon>
        <taxon>Bacillales</taxon>
        <taxon>Bacillaceae</taxon>
        <taxon>Ornithinibacillus</taxon>
    </lineage>
</organism>
<dbReference type="EMBL" id="WOCA01000003">
    <property type="protein sequence ID" value="MUK88021.1"/>
    <property type="molecule type" value="Genomic_DNA"/>
</dbReference>
<comment type="caution">
    <text evidence="2">The sequence shown here is derived from an EMBL/GenBank/DDBJ whole genome shotgun (WGS) entry which is preliminary data.</text>
</comment>